<dbReference type="Pfam" id="PF12937">
    <property type="entry name" value="F-box-like"/>
    <property type="match status" value="1"/>
</dbReference>
<dbReference type="PROSITE" id="PS50181">
    <property type="entry name" value="FBOX"/>
    <property type="match status" value="1"/>
</dbReference>
<dbReference type="NCBIfam" id="TIGR01640">
    <property type="entry name" value="F_box_assoc_1"/>
    <property type="match status" value="1"/>
</dbReference>
<evidence type="ECO:0000313" key="2">
    <source>
        <dbReference type="Proteomes" id="UP001652660"/>
    </source>
</evidence>
<dbReference type="Gene3D" id="1.20.1280.50">
    <property type="match status" value="1"/>
</dbReference>
<sequence>MGLSHCRSSHNKKKDYKMVQVNDEDNMLLNLPSHIIIDILSRLSTKTLSRCRCVCKLWQKLLSEPEFSSFRILRPPTTSLMIHKNSDSSFNLVEFEDEPNYHDFYCVPGTKFEQPPKGLRQNCMSMFGSVEGLISFHEFGFQNPDTVYIWNPATQESIIIQSAGGVMEFPNVTSYGFGLSSKTGEYKVVRIYQEVLEENLLHVTRSDCHVYTLGSEGCWRYTGHAPFLYSCRANGVFLNGNLHWLIRDPDGKEFISCFDLDKESFQPFPAPPELDELNLASLELYQDCLSVCDNTSDFDIVIWAMKEYGVKKSWFKQFVIDKHPIDLVGQYYEVVRILKVFRDGEILLMWRDDLLISFNSKTNSLQRIDMNRFICAPDESDEERFPCIEAVNYASSFLSLRRFDVEMVENTFQI</sequence>
<keyword evidence="2" id="KW-1185">Reference proteome</keyword>
<dbReference type="RefSeq" id="XP_027091263.1">
    <property type="nucleotide sequence ID" value="XM_027235462.2"/>
</dbReference>
<dbReference type="InterPro" id="IPR017451">
    <property type="entry name" value="F-box-assoc_interact_dom"/>
</dbReference>
<protein>
    <submittedName>
        <fullName evidence="3">F-box protein At3g07870-like</fullName>
    </submittedName>
</protein>
<dbReference type="Proteomes" id="UP001652660">
    <property type="component" value="Chromosome 10e"/>
</dbReference>
<organism evidence="2 3">
    <name type="scientific">Coffea arabica</name>
    <name type="common">Arabian coffee</name>
    <dbReference type="NCBI Taxonomy" id="13443"/>
    <lineage>
        <taxon>Eukaryota</taxon>
        <taxon>Viridiplantae</taxon>
        <taxon>Streptophyta</taxon>
        <taxon>Embryophyta</taxon>
        <taxon>Tracheophyta</taxon>
        <taxon>Spermatophyta</taxon>
        <taxon>Magnoliopsida</taxon>
        <taxon>eudicotyledons</taxon>
        <taxon>Gunneridae</taxon>
        <taxon>Pentapetalae</taxon>
        <taxon>asterids</taxon>
        <taxon>lamiids</taxon>
        <taxon>Gentianales</taxon>
        <taxon>Rubiaceae</taxon>
        <taxon>Ixoroideae</taxon>
        <taxon>Gardenieae complex</taxon>
        <taxon>Bertiereae - Coffeeae clade</taxon>
        <taxon>Coffeeae</taxon>
        <taxon>Coffea</taxon>
    </lineage>
</organism>
<reference evidence="3" key="2">
    <citation type="submission" date="2025-08" db="UniProtKB">
        <authorList>
            <consortium name="RefSeq"/>
        </authorList>
    </citation>
    <scope>IDENTIFICATION</scope>
    <source>
        <tissue evidence="3">Leaves</tissue>
    </source>
</reference>
<proteinExistence type="predicted"/>
<dbReference type="GeneID" id="113712171"/>
<dbReference type="InterPro" id="IPR013187">
    <property type="entry name" value="F-box-assoc_dom_typ3"/>
</dbReference>
<evidence type="ECO:0000259" key="1">
    <source>
        <dbReference type="PROSITE" id="PS50181"/>
    </source>
</evidence>
<feature type="domain" description="F-box" evidence="1">
    <location>
        <begin position="25"/>
        <end position="73"/>
    </location>
</feature>
<dbReference type="InterPro" id="IPR050796">
    <property type="entry name" value="SCF_F-box_component"/>
</dbReference>
<dbReference type="InterPro" id="IPR036047">
    <property type="entry name" value="F-box-like_dom_sf"/>
</dbReference>
<reference evidence="2" key="1">
    <citation type="journal article" date="2025" name="Foods">
        <title>Unveiling the Microbial Signatures of Arabica Coffee Cherries: Insights into Ripeness Specific Diversity, Functional Traits, and Implications for Quality and Safety.</title>
        <authorList>
            <consortium name="RefSeq"/>
            <person name="Tenea G.N."/>
            <person name="Cifuentes V."/>
            <person name="Reyes P."/>
            <person name="Cevallos-Vallejos M."/>
        </authorList>
    </citation>
    <scope>NUCLEOTIDE SEQUENCE [LARGE SCALE GENOMIC DNA]</scope>
</reference>
<dbReference type="PANTHER" id="PTHR31672:SF13">
    <property type="entry name" value="F-BOX PROTEIN CPR30-LIKE"/>
    <property type="match status" value="1"/>
</dbReference>
<dbReference type="SMART" id="SM00256">
    <property type="entry name" value="FBOX"/>
    <property type="match status" value="1"/>
</dbReference>
<name>A0A6P6ULA8_COFAR</name>
<dbReference type="Pfam" id="PF08268">
    <property type="entry name" value="FBA_3"/>
    <property type="match status" value="1"/>
</dbReference>
<gene>
    <name evidence="3" type="primary">LOC113712171</name>
</gene>
<accession>A0A6P6ULA8</accession>
<dbReference type="AlphaFoldDB" id="A0A6P6ULA8"/>
<dbReference type="InterPro" id="IPR001810">
    <property type="entry name" value="F-box_dom"/>
</dbReference>
<evidence type="ECO:0000313" key="3">
    <source>
        <dbReference type="RefSeq" id="XP_027091263.1"/>
    </source>
</evidence>
<dbReference type="PANTHER" id="PTHR31672">
    <property type="entry name" value="BNACNNG10540D PROTEIN"/>
    <property type="match status" value="1"/>
</dbReference>
<dbReference type="SUPFAM" id="SSF81383">
    <property type="entry name" value="F-box domain"/>
    <property type="match status" value="1"/>
</dbReference>
<dbReference type="CDD" id="cd22157">
    <property type="entry name" value="F-box_AtFBW1-like"/>
    <property type="match status" value="1"/>
</dbReference>
<dbReference type="OrthoDB" id="610337at2759"/>